<keyword evidence="2" id="KW-0812">Transmembrane</keyword>
<dbReference type="RefSeq" id="WP_307327754.1">
    <property type="nucleotide sequence ID" value="NZ_JAUSUG010000014.1"/>
</dbReference>
<feature type="transmembrane region" description="Helical" evidence="2">
    <location>
        <begin position="58"/>
        <end position="80"/>
    </location>
</feature>
<keyword evidence="2" id="KW-1133">Transmembrane helix</keyword>
<organism evidence="3 4">
    <name type="scientific">Evansella vedderi</name>
    <dbReference type="NCBI Taxonomy" id="38282"/>
    <lineage>
        <taxon>Bacteria</taxon>
        <taxon>Bacillati</taxon>
        <taxon>Bacillota</taxon>
        <taxon>Bacilli</taxon>
        <taxon>Bacillales</taxon>
        <taxon>Bacillaceae</taxon>
        <taxon>Evansella</taxon>
    </lineage>
</organism>
<dbReference type="EMBL" id="JAUSUG010000014">
    <property type="protein sequence ID" value="MDQ0256119.1"/>
    <property type="molecule type" value="Genomic_DNA"/>
</dbReference>
<feature type="compositionally biased region" description="Basic and acidic residues" evidence="1">
    <location>
        <begin position="91"/>
        <end position="101"/>
    </location>
</feature>
<feature type="region of interest" description="Disordered" evidence="1">
    <location>
        <begin position="1"/>
        <end position="23"/>
    </location>
</feature>
<evidence type="ECO:0000256" key="2">
    <source>
        <dbReference type="SAM" id="Phobius"/>
    </source>
</evidence>
<accession>A0ABT9ZZ47</accession>
<evidence type="ECO:0000313" key="4">
    <source>
        <dbReference type="Proteomes" id="UP001230005"/>
    </source>
</evidence>
<keyword evidence="2" id="KW-0472">Membrane</keyword>
<comment type="caution">
    <text evidence="3">The sequence shown here is derived from an EMBL/GenBank/DDBJ whole genome shotgun (WGS) entry which is preliminary data.</text>
</comment>
<feature type="region of interest" description="Disordered" evidence="1">
    <location>
        <begin position="91"/>
        <end position="111"/>
    </location>
</feature>
<dbReference type="Proteomes" id="UP001230005">
    <property type="component" value="Unassembled WGS sequence"/>
</dbReference>
<evidence type="ECO:0000313" key="3">
    <source>
        <dbReference type="EMBL" id="MDQ0256119.1"/>
    </source>
</evidence>
<evidence type="ECO:0000256" key="1">
    <source>
        <dbReference type="SAM" id="MobiDB-lite"/>
    </source>
</evidence>
<reference evidence="3 4" key="1">
    <citation type="submission" date="2023-07" db="EMBL/GenBank/DDBJ databases">
        <title>Genomic Encyclopedia of Type Strains, Phase IV (KMG-IV): sequencing the most valuable type-strain genomes for metagenomic binning, comparative biology and taxonomic classification.</title>
        <authorList>
            <person name="Goeker M."/>
        </authorList>
    </citation>
    <scope>NUCLEOTIDE SEQUENCE [LARGE SCALE GENOMIC DNA]</scope>
    <source>
        <strain evidence="3 4">DSM 9768</strain>
    </source>
</reference>
<proteinExistence type="predicted"/>
<name>A0ABT9ZZ47_9BACI</name>
<protein>
    <submittedName>
        <fullName evidence="3">Uncharacterized protein</fullName>
    </submittedName>
</protein>
<keyword evidence="4" id="KW-1185">Reference proteome</keyword>
<sequence>MTNRSNWDEDKLEEKLQQLPPIKDRQSKEELFQVIQKKMNERQIDKTDPVVIKKKRPWLYPAIATAAAVFLIMLILPSLIDNNDHFSRGDMDKADMERSGVAEDTDSGDAGIMMDFDDEAGEKELGGEMGIASAPEEEAMESDQLVNYVIVPLPYAMQVPVILDSELGEDERVTLIGKHLELEGELDRESMIYLALTSEEAHWGTDLRSQLQDVAFNENENSITLDFYGGHRMESLSSTQENIFSRAIHEYFSFLGIELVKFTVDGDSGIMYGQTGERHHEWGINTDNRGYYVYTDETGTDFLIRAVVAGENMYENGELLSLSDTLDKMKYVSEDGWYEPVVPEDVQFSNVAIEGNHAIITLSEDSEINRSDFDLFAEAVALTAADFDIDFISFVGRSIDEISEFRETEMISTTNLVPNIR</sequence>
<gene>
    <name evidence="3" type="ORF">J2S74_003518</name>
</gene>